<feature type="region of interest" description="Disordered" evidence="1">
    <location>
        <begin position="456"/>
        <end position="664"/>
    </location>
</feature>
<feature type="compositionally biased region" description="Basic and acidic residues" evidence="1">
    <location>
        <begin position="507"/>
        <end position="518"/>
    </location>
</feature>
<feature type="compositionally biased region" description="Basic and acidic residues" evidence="1">
    <location>
        <begin position="586"/>
        <end position="602"/>
    </location>
</feature>
<feature type="region of interest" description="Disordered" evidence="1">
    <location>
        <begin position="1149"/>
        <end position="1228"/>
    </location>
</feature>
<organism evidence="2 3">
    <name type="scientific">Toxoplasma gondii TgCatPRC2</name>
    <dbReference type="NCBI Taxonomy" id="1130821"/>
    <lineage>
        <taxon>Eukaryota</taxon>
        <taxon>Sar</taxon>
        <taxon>Alveolata</taxon>
        <taxon>Apicomplexa</taxon>
        <taxon>Conoidasida</taxon>
        <taxon>Coccidia</taxon>
        <taxon>Eucoccidiorida</taxon>
        <taxon>Eimeriorina</taxon>
        <taxon>Sarcocystidae</taxon>
        <taxon>Toxoplasma</taxon>
    </lineage>
</organism>
<feature type="compositionally biased region" description="Polar residues" evidence="1">
    <location>
        <begin position="1334"/>
        <end position="1348"/>
    </location>
</feature>
<feature type="compositionally biased region" description="Basic and acidic residues" evidence="1">
    <location>
        <begin position="472"/>
        <end position="489"/>
    </location>
</feature>
<feature type="compositionally biased region" description="Low complexity" evidence="1">
    <location>
        <begin position="867"/>
        <end position="891"/>
    </location>
</feature>
<accession>A0A151HDN7</accession>
<comment type="caution">
    <text evidence="2">The sequence shown here is derived from an EMBL/GenBank/DDBJ whole genome shotgun (WGS) entry which is preliminary data.</text>
</comment>
<feature type="region of interest" description="Disordered" evidence="1">
    <location>
        <begin position="684"/>
        <end position="746"/>
    </location>
</feature>
<feature type="compositionally biased region" description="Basic and acidic residues" evidence="1">
    <location>
        <begin position="712"/>
        <end position="746"/>
    </location>
</feature>
<feature type="compositionally biased region" description="Basic and acidic residues" evidence="1">
    <location>
        <begin position="137"/>
        <end position="146"/>
    </location>
</feature>
<dbReference type="Proteomes" id="UP000075225">
    <property type="component" value="Unassembled WGS sequence"/>
</dbReference>
<feature type="compositionally biased region" description="Low complexity" evidence="1">
    <location>
        <begin position="1184"/>
        <end position="1226"/>
    </location>
</feature>
<feature type="compositionally biased region" description="Acidic residues" evidence="1">
    <location>
        <begin position="1384"/>
        <end position="1398"/>
    </location>
</feature>
<feature type="compositionally biased region" description="Low complexity" evidence="1">
    <location>
        <begin position="1437"/>
        <end position="1450"/>
    </location>
</feature>
<evidence type="ECO:0000313" key="3">
    <source>
        <dbReference type="Proteomes" id="UP000075225"/>
    </source>
</evidence>
<feature type="compositionally biased region" description="Polar residues" evidence="1">
    <location>
        <begin position="557"/>
        <end position="568"/>
    </location>
</feature>
<proteinExistence type="predicted"/>
<feature type="compositionally biased region" description="Polar residues" evidence="1">
    <location>
        <begin position="1479"/>
        <end position="1490"/>
    </location>
</feature>
<dbReference type="VEuPathDB" id="ToxoDB:TGPRC2_253990B"/>
<reference evidence="3" key="1">
    <citation type="submission" date="2016-03" db="EMBL/GenBank/DDBJ databases">
        <authorList>
            <person name="Sibley D."/>
            <person name="Venepally P."/>
            <person name="Karamycheva S."/>
            <person name="Hadjithomas M."/>
            <person name="Khan A."/>
            <person name="Brunk B."/>
            <person name="Roos D."/>
            <person name="Caler E."/>
            <person name="Lorenzi H."/>
        </authorList>
    </citation>
    <scope>NUCLEOTIDE SEQUENCE [LARGE SCALE GENOMIC DNA]</scope>
    <source>
        <strain evidence="3">TgCatPRC2</strain>
    </source>
</reference>
<feature type="compositionally biased region" description="Acidic residues" evidence="1">
    <location>
        <begin position="1492"/>
        <end position="1516"/>
    </location>
</feature>
<evidence type="ECO:0000256" key="1">
    <source>
        <dbReference type="SAM" id="MobiDB-lite"/>
    </source>
</evidence>
<feature type="region of interest" description="Disordered" evidence="1">
    <location>
        <begin position="1264"/>
        <end position="1290"/>
    </location>
</feature>
<feature type="compositionally biased region" description="Polar residues" evidence="1">
    <location>
        <begin position="1160"/>
        <end position="1170"/>
    </location>
</feature>
<feature type="non-terminal residue" evidence="2">
    <location>
        <position position="1"/>
    </location>
</feature>
<feature type="compositionally biased region" description="Basic and acidic residues" evidence="1">
    <location>
        <begin position="785"/>
        <end position="802"/>
    </location>
</feature>
<feature type="region of interest" description="Disordered" evidence="1">
    <location>
        <begin position="780"/>
        <end position="802"/>
    </location>
</feature>
<sequence>TRGVRTPEDARGRPGAEPQGTGAAGGGEAPRVRRIRGGVNLNLRKAERAVAVARASKSRLDLLTRDYLLLALQVAFASLHWRLPTHFSRLLRCSEHGRGKPPTKTHAAESERISGGSATDARPFSPRPRAPRNSALRQERPAHRDEKLRVGACTDSEFASRLGTARGASVQVEEALFLRTVDGRLLRLSDSPALCANARDACGEGEKGDLHGDSWPSLWVSEDKPRCFACNASPAECACPRFSPRYALIAEDEPTLALILLLLLEASPSQSLTMADVDALLVLPRGVIRCGAGAAGGRDAVCSVFPLPAAEDLGAASLSGAPERKKRKSLPSLSCDRLSLFPAPSSSSSSFSSSSFSSRLPSCQAQTDSASSNCGASKFANASSSSLLRHHFRAVPDPELAHAAATLARLDRVCRKRKCDVGFVAVSEDRVRLICEDRAALKRKLEAHFGVSMSSLSPPFSVSSAGSAVAGEAHEGTRREQAKDGEKKVSQAATDEGDPRRKSRRGCAVDEEGKREIGEVGGEQKAGKSGKRRSEDEESFRQAVGRRDGDETPFLQMHTTGEEQSGVSTAGRRRGFRRGSVLGSEGLERRFLQELSEHRDPVESPGKPSSPSPAVVPEKQAEGASISAARVAAQDPQTERRAAERRAAPSKPGVASIDAQSHAVTRSVPRVVLADWVQPRVCERRRGWRSSEQSDRGGMSAGRGGDAVVKGGAKETPCREEAEKAPHVQDKAGDEEGERLGREEELVGYRGSMPHCVLREEKKEWKERLVFGLDSEKLTKKRKRGGSENTEKPEGEQLRSVEDASLFLETTKKKSKSPLSSVASLFFSFLPSPLSGALSSNIRDALHHARRSVARPLSAFCSLSSPSLSSSLSSPSSVSSSPCSLSPFSSSNVTDRASTAASHSPPRRLASASAAPTPSRFSHANASSLTPQAPPDGERLCLSCVPASFSPSSPSSSSEKRRRLESVSGDRAPRDEAAQRERSLTAPTWSAEERKRAKRRSGKDPESEPAALNAECMGACISACMQPRKLPALAIVDRARLSPAELPKYLRDHLEDACSSETLSLDLDEVAGGSFLKDARREAGEKRRGLLVERRIRAQGVSPLTRQLGTISGTLLPSVSRRQARGLSEMQQAASASLASLLSLSRPSPGALSGRYTRELSVSPTESGLPQASPPLRSANTTVSSSSSPLSFSPASSASSSSASSMDSNGGSSAGAGATLSGSGRSPNISRIASAFEEEARRRGESDGLEGLAGRWWFVGGREEREGRRDPGRVEGEESGRFSEDPSESAASLGAAGVAGRLHTLLESLIVDLWTRGATAERSHRHRVSRSLRQGSGDTPETVQIDQETVQRDPETVPRDLEAVQIGPERDQEADEANRAMGEETGEVGQEVEEETGEPEVGAEVSGDSTERGSPQQQPHAFVLPQRRGTSVDADEASSSSDSSDSLSDADASESADSLAEEDGELEGGDEAWDFTWATEDSLSQANSGASPEEDSSAGEGDDIYEDDYEEDDEED</sequence>
<feature type="compositionally biased region" description="Basic and acidic residues" evidence="1">
    <location>
        <begin position="1349"/>
        <end position="1382"/>
    </location>
</feature>
<feature type="compositionally biased region" description="Acidic residues" evidence="1">
    <location>
        <begin position="1451"/>
        <end position="1473"/>
    </location>
</feature>
<dbReference type="OrthoDB" id="10459145at2759"/>
<feature type="region of interest" description="Disordered" evidence="1">
    <location>
        <begin position="1"/>
        <end position="32"/>
    </location>
</feature>
<dbReference type="EMBL" id="AHZP02001403">
    <property type="protein sequence ID" value="KYK67416.1"/>
    <property type="molecule type" value="Genomic_DNA"/>
</dbReference>
<feature type="compositionally biased region" description="Low complexity" evidence="1">
    <location>
        <begin position="900"/>
        <end position="922"/>
    </location>
</feature>
<feature type="compositionally biased region" description="Basic and acidic residues" evidence="1">
    <location>
        <begin position="1"/>
        <end position="14"/>
    </location>
</feature>
<gene>
    <name evidence="2" type="ORF">TGPRC2_253990B</name>
</gene>
<feature type="region of interest" description="Disordered" evidence="1">
    <location>
        <begin position="94"/>
        <end position="146"/>
    </location>
</feature>
<feature type="compositionally biased region" description="Basic and acidic residues" evidence="1">
    <location>
        <begin position="637"/>
        <end position="647"/>
    </location>
</feature>
<feature type="compositionally biased region" description="Basic and acidic residues" evidence="1">
    <location>
        <begin position="1264"/>
        <end position="1284"/>
    </location>
</feature>
<feature type="region of interest" description="Disordered" evidence="1">
    <location>
        <begin position="949"/>
        <end position="1010"/>
    </location>
</feature>
<name>A0A151HDN7_TOXGO</name>
<protein>
    <submittedName>
        <fullName evidence="2">Uncharacterized protein</fullName>
    </submittedName>
</protein>
<evidence type="ECO:0000313" key="2">
    <source>
        <dbReference type="EMBL" id="KYK67416.1"/>
    </source>
</evidence>
<feature type="region of interest" description="Disordered" evidence="1">
    <location>
        <begin position="867"/>
        <end position="937"/>
    </location>
</feature>
<feature type="compositionally biased region" description="Basic and acidic residues" evidence="1">
    <location>
        <begin position="971"/>
        <end position="983"/>
    </location>
</feature>
<feature type="compositionally biased region" description="Low complexity" evidence="1">
    <location>
        <begin position="456"/>
        <end position="471"/>
    </location>
</feature>
<feature type="region of interest" description="Disordered" evidence="1">
    <location>
        <begin position="1319"/>
        <end position="1516"/>
    </location>
</feature>